<dbReference type="KEGG" id="lsd:EMK97_02830"/>
<dbReference type="InterPro" id="IPR023614">
    <property type="entry name" value="Porin_dom_sf"/>
</dbReference>
<dbReference type="InterPro" id="IPR033900">
    <property type="entry name" value="Gram_neg_porin_domain"/>
</dbReference>
<comment type="subcellular location">
    <subcellularLocation>
        <location evidence="1">Cell outer membrane</location>
        <topology evidence="1">Multi-pass membrane protein</topology>
    </subcellularLocation>
</comment>
<protein>
    <submittedName>
        <fullName evidence="5">Porin</fullName>
    </submittedName>
</protein>
<dbReference type="PANTHER" id="PTHR34501:SF2">
    <property type="entry name" value="OUTER MEMBRANE PORIN F-RELATED"/>
    <property type="match status" value="1"/>
</dbReference>
<dbReference type="GO" id="GO:0015288">
    <property type="term" value="F:porin activity"/>
    <property type="evidence" value="ECO:0007669"/>
    <property type="project" value="InterPro"/>
</dbReference>
<keyword evidence="3" id="KW-0472">Membrane</keyword>
<dbReference type="PANTHER" id="PTHR34501">
    <property type="entry name" value="PROTEIN YDDL-RELATED"/>
    <property type="match status" value="1"/>
</dbReference>
<evidence type="ECO:0000256" key="1">
    <source>
        <dbReference type="ARBA" id="ARBA00004571"/>
    </source>
</evidence>
<sequence>MFGAEASGTYNFGTDGGFSGSGRAEQALQYKLNLGDLSLGAQYLASEDELHTTGENGEDLSAVLNFNNSYGISALYQTPFDIGLGLAYNKAKIKLSANGASTDEVDDELISAHITYRPYGSLGLHVALVYTDMKNHDVDDVGKFMNKSTGIELFSAYRFDNDISVIVGYNSLKDNSSSNNPVASDGLFHKKYYILSAKYHWDEDFHLYIESKIDDSTLHDDTTSLAEDATGIGMMFTF</sequence>
<dbReference type="InterPro" id="IPR050298">
    <property type="entry name" value="Gram-neg_bact_OMP"/>
</dbReference>
<feature type="domain" description="Porin" evidence="4">
    <location>
        <begin position="9"/>
        <end position="206"/>
    </location>
</feature>
<dbReference type="Pfam" id="PF13609">
    <property type="entry name" value="Porin_4"/>
    <property type="match status" value="1"/>
</dbReference>
<evidence type="ECO:0000313" key="5">
    <source>
        <dbReference type="EMBL" id="QBG34748.1"/>
    </source>
</evidence>
<dbReference type="Gene3D" id="2.40.160.10">
    <property type="entry name" value="Porin"/>
    <property type="match status" value="1"/>
</dbReference>
<dbReference type="AlphaFoldDB" id="A0A4P6P2A0"/>
<evidence type="ECO:0000259" key="4">
    <source>
        <dbReference type="Pfam" id="PF13609"/>
    </source>
</evidence>
<keyword evidence="6" id="KW-1185">Reference proteome</keyword>
<accession>A0A4P6P2A0</accession>
<dbReference type="OrthoDB" id="784582at2"/>
<dbReference type="EMBL" id="CP034759">
    <property type="protein sequence ID" value="QBG34748.1"/>
    <property type="molecule type" value="Genomic_DNA"/>
</dbReference>
<organism evidence="5 6">
    <name type="scientific">Litorilituus sediminis</name>
    <dbReference type="NCBI Taxonomy" id="718192"/>
    <lineage>
        <taxon>Bacteria</taxon>
        <taxon>Pseudomonadati</taxon>
        <taxon>Pseudomonadota</taxon>
        <taxon>Gammaproteobacteria</taxon>
        <taxon>Alteromonadales</taxon>
        <taxon>Colwelliaceae</taxon>
        <taxon>Litorilituus</taxon>
    </lineage>
</organism>
<dbReference type="SUPFAM" id="SSF56935">
    <property type="entry name" value="Porins"/>
    <property type="match status" value="1"/>
</dbReference>
<evidence type="ECO:0000256" key="2">
    <source>
        <dbReference type="ARBA" id="ARBA00022729"/>
    </source>
</evidence>
<name>A0A4P6P2A0_9GAMM</name>
<proteinExistence type="predicted"/>
<evidence type="ECO:0000313" key="6">
    <source>
        <dbReference type="Proteomes" id="UP000290244"/>
    </source>
</evidence>
<reference evidence="5 6" key="1">
    <citation type="submission" date="2018-12" db="EMBL/GenBank/DDBJ databases">
        <title>Complete genome of Litorilituus sediminis.</title>
        <authorList>
            <person name="Liu A."/>
            <person name="Rong J."/>
        </authorList>
    </citation>
    <scope>NUCLEOTIDE SEQUENCE [LARGE SCALE GENOMIC DNA]</scope>
    <source>
        <strain evidence="5 6">JCM 17549</strain>
    </source>
</reference>
<dbReference type="GO" id="GO:0009279">
    <property type="term" value="C:cell outer membrane"/>
    <property type="evidence" value="ECO:0007669"/>
    <property type="project" value="UniProtKB-SubCell"/>
</dbReference>
<dbReference type="Proteomes" id="UP000290244">
    <property type="component" value="Chromosome"/>
</dbReference>
<evidence type="ECO:0000256" key="3">
    <source>
        <dbReference type="ARBA" id="ARBA00023136"/>
    </source>
</evidence>
<gene>
    <name evidence="5" type="ORF">EMK97_02830</name>
</gene>
<keyword evidence="2" id="KW-0732">Signal</keyword>